<protein>
    <submittedName>
        <fullName evidence="1">Uncharacterized protein</fullName>
    </submittedName>
</protein>
<evidence type="ECO:0000313" key="1">
    <source>
        <dbReference type="EMBL" id="CEM54604.1"/>
    </source>
</evidence>
<dbReference type="EMBL" id="CDMZ01005801">
    <property type="protein sequence ID" value="CEM54604.1"/>
    <property type="molecule type" value="Genomic_DNA"/>
</dbReference>
<sequence>MSEEAYKQVQASTKIVTEMKAKNGSPLLGPENCHVQYVVADGHCGLVAAVGPQQSAAGVPDQQVLKADVCRVTSQMRKDMVAAWRGALERDEWVPKIVFSTLLADLFGCDADLEMIRSTLPEDKKVELDHVRSALRRKPLIEKGGS</sequence>
<organism evidence="1">
    <name type="scientific">Chromera velia CCMP2878</name>
    <dbReference type="NCBI Taxonomy" id="1169474"/>
    <lineage>
        <taxon>Eukaryota</taxon>
        <taxon>Sar</taxon>
        <taxon>Alveolata</taxon>
        <taxon>Colpodellida</taxon>
        <taxon>Chromeraceae</taxon>
        <taxon>Chromera</taxon>
    </lineage>
</organism>
<gene>
    <name evidence="1" type="ORF">Cvel_12897</name>
</gene>
<name>A0A0G4IC23_9ALVE</name>
<dbReference type="VEuPathDB" id="CryptoDB:Cvel_12897"/>
<reference evidence="1" key="1">
    <citation type="submission" date="2014-11" db="EMBL/GenBank/DDBJ databases">
        <authorList>
            <person name="Otto D Thomas"/>
            <person name="Naeem Raeece"/>
        </authorList>
    </citation>
    <scope>NUCLEOTIDE SEQUENCE</scope>
</reference>
<accession>A0A0G4IC23</accession>
<proteinExistence type="predicted"/>
<dbReference type="AlphaFoldDB" id="A0A0G4IC23"/>